<organism evidence="1 2">
    <name type="scientific">Silvanigrella aquatica</name>
    <dbReference type="NCBI Taxonomy" id="1915309"/>
    <lineage>
        <taxon>Bacteria</taxon>
        <taxon>Pseudomonadati</taxon>
        <taxon>Bdellovibrionota</taxon>
        <taxon>Oligoflexia</taxon>
        <taxon>Silvanigrellales</taxon>
        <taxon>Silvanigrellaceae</taxon>
        <taxon>Silvanigrella</taxon>
    </lineage>
</organism>
<dbReference type="KEGG" id="saqi:AXG55_11250"/>
<protein>
    <submittedName>
        <fullName evidence="1">Uncharacterized protein</fullName>
    </submittedName>
</protein>
<sequence>MILNVFLYHISANAVPAPQKEYDIDYWKKIIGKIKAEEVNRWCENNLSPSKKADNGRDIEIVKKLATNKKYKYIWDQNTLQVFNKNVPFFYLYQGESDGGVKAFLKWRINGNQYPKDIGEVDWKVINKINLNKIENSGGRDLFPNYGHFGDYKQANFYGNSNYMLRIRLNKEILDLLFTPELLALTSKSINGFDSFGCLIPYVHKDKDVNAIWNRAENSQGWLNGYIGLNTELKEPYSFAVAKAAPSRFLLQMIASRLELVFRDTGEPFKDGRNAEHIAYLEYVDKLRENN</sequence>
<reference evidence="1 2" key="1">
    <citation type="submission" date="2016-10" db="EMBL/GenBank/DDBJ databases">
        <title>Silvanigrella aquatica sp. nov., isolated from a freshwater lake located in the Black Forest, Germany, description of Silvanigrellaceae fam. nov., Silvanigrellales ord. nov., reclassification of the order Bdellovibrionales in the class Oligoflexia, reclassification of the families Bacteriovoracaceae and Halobacteriovoraceae in the new order Bacteriovoracales ord. nov., and reclassification of the family Pseudobacteriovoracaceae in the order Oligoflexiales.</title>
        <authorList>
            <person name="Hahn M.W."/>
            <person name="Schmidt J."/>
            <person name="Koll U."/>
            <person name="Rohde M."/>
            <person name="Verbag S."/>
            <person name="Pitt A."/>
            <person name="Nakai R."/>
            <person name="Naganuma T."/>
            <person name="Lang E."/>
        </authorList>
    </citation>
    <scope>NUCLEOTIDE SEQUENCE [LARGE SCALE GENOMIC DNA]</scope>
    <source>
        <strain evidence="1 2">MWH-Nonnen-W8red</strain>
    </source>
</reference>
<evidence type="ECO:0000313" key="2">
    <source>
        <dbReference type="Proteomes" id="UP000184731"/>
    </source>
</evidence>
<dbReference type="AlphaFoldDB" id="A0A1L4D2M6"/>
<name>A0A1L4D2M6_9BACT</name>
<gene>
    <name evidence="1" type="ORF">AXG55_11250</name>
</gene>
<dbReference type="OrthoDB" id="9153660at2"/>
<dbReference type="EMBL" id="CP017834">
    <property type="protein sequence ID" value="APJ04453.1"/>
    <property type="molecule type" value="Genomic_DNA"/>
</dbReference>
<accession>A0A1L4D2M6</accession>
<keyword evidence="2" id="KW-1185">Reference proteome</keyword>
<dbReference type="RefSeq" id="WP_148698207.1">
    <property type="nucleotide sequence ID" value="NZ_CP017834.1"/>
</dbReference>
<proteinExistence type="predicted"/>
<evidence type="ECO:0000313" key="1">
    <source>
        <dbReference type="EMBL" id="APJ04453.1"/>
    </source>
</evidence>
<dbReference type="Proteomes" id="UP000184731">
    <property type="component" value="Chromosome"/>
</dbReference>